<accession>A0A1M5ITX8</accession>
<keyword evidence="6 9" id="KW-0413">Isomerase</keyword>
<keyword evidence="12" id="KW-1185">Reference proteome</keyword>
<evidence type="ECO:0000256" key="9">
    <source>
        <dbReference type="PROSITE-ProRule" id="PRU00278"/>
    </source>
</evidence>
<name>A0A1M5ITX8_9RHOB</name>
<gene>
    <name evidence="11" type="ORF">SAMN04488044_0442</name>
</gene>
<dbReference type="InterPro" id="IPR027304">
    <property type="entry name" value="Trigger_fact/SurA_dom_sf"/>
</dbReference>
<evidence type="ECO:0000256" key="6">
    <source>
        <dbReference type="ARBA" id="ARBA00023235"/>
    </source>
</evidence>
<protein>
    <recommendedName>
        <fullName evidence="1">Parvulin-like PPIase</fullName>
    </recommendedName>
    <alternativeName>
        <fullName evidence="7">Peptidyl-prolyl cis-trans isomerase plp</fullName>
    </alternativeName>
    <alternativeName>
        <fullName evidence="8">Rotamase plp</fullName>
    </alternativeName>
</protein>
<dbReference type="AlphaFoldDB" id="A0A1M5ITX8"/>
<dbReference type="Pfam" id="PF09312">
    <property type="entry name" value="SurA_N"/>
    <property type="match status" value="1"/>
</dbReference>
<dbReference type="GO" id="GO:0003755">
    <property type="term" value="F:peptidyl-prolyl cis-trans isomerase activity"/>
    <property type="evidence" value="ECO:0007669"/>
    <property type="project" value="UniProtKB-KW"/>
</dbReference>
<sequence length="406" mass="44485">MKKLKAFLIAAVAVGTIAFTPENLSAQSQFSPVATVNEMVVTRYELEQRAQFYKVIRRLGNLEKIALDDLIEDRLKMLAARELGIEINDEQLKAGMDEFAGRANLSSEDFIAAITREGIEVQTFRDFVRVGLMWRGVVQARFRGRVQISDAEIDAALGSSGQAGLRVLLSEIILPLTPENEAQARDLAAQISSLTSSREFADAARRFSAAGSRNNDGRLDWLPLTRLPAPLQPVILELKPGEVSAPIELEGAIAIFQMRGVEEMPVQKSAVAAIEYGVLRLPGGRSAETLARAEDIRGSIDTCDDLYGVNFGGPDEALTIQSQQPAEIPRDIALELAKLDRHEVSTALTSQDGSQLLFVMLCGRTASVNEEASREDVLSALRNRRLSSYADGYLEQLRADAKIEIK</sequence>
<evidence type="ECO:0000256" key="4">
    <source>
        <dbReference type="ARBA" id="ARBA00023110"/>
    </source>
</evidence>
<dbReference type="Proteomes" id="UP000184211">
    <property type="component" value="Unassembled WGS sequence"/>
</dbReference>
<dbReference type="STRING" id="870908.SAMN04488044_0442"/>
<dbReference type="InterPro" id="IPR000297">
    <property type="entry name" value="PPIase_PpiC"/>
</dbReference>
<dbReference type="InterPro" id="IPR050280">
    <property type="entry name" value="OMP_Chaperone_SurA"/>
</dbReference>
<evidence type="ECO:0000256" key="8">
    <source>
        <dbReference type="ARBA" id="ARBA00031484"/>
    </source>
</evidence>
<keyword evidence="2" id="KW-0732">Signal</keyword>
<evidence type="ECO:0000256" key="7">
    <source>
        <dbReference type="ARBA" id="ARBA00030642"/>
    </source>
</evidence>
<evidence type="ECO:0000256" key="5">
    <source>
        <dbReference type="ARBA" id="ARBA00023186"/>
    </source>
</evidence>
<keyword evidence="4 9" id="KW-0697">Rotamase</keyword>
<evidence type="ECO:0000259" key="10">
    <source>
        <dbReference type="PROSITE" id="PS50198"/>
    </source>
</evidence>
<dbReference type="SUPFAM" id="SSF109998">
    <property type="entry name" value="Triger factor/SurA peptide-binding domain-like"/>
    <property type="match status" value="1"/>
</dbReference>
<dbReference type="OrthoDB" id="9791746at2"/>
<evidence type="ECO:0000256" key="3">
    <source>
        <dbReference type="ARBA" id="ARBA00022764"/>
    </source>
</evidence>
<evidence type="ECO:0000256" key="2">
    <source>
        <dbReference type="ARBA" id="ARBA00022729"/>
    </source>
</evidence>
<dbReference type="Pfam" id="PF00639">
    <property type="entry name" value="Rotamase"/>
    <property type="match status" value="1"/>
</dbReference>
<dbReference type="Gene3D" id="1.10.4030.10">
    <property type="entry name" value="Porin chaperone SurA, peptide-binding domain"/>
    <property type="match status" value="1"/>
</dbReference>
<feature type="domain" description="PpiC" evidence="10">
    <location>
        <begin position="164"/>
        <end position="260"/>
    </location>
</feature>
<dbReference type="PANTHER" id="PTHR47637">
    <property type="entry name" value="CHAPERONE SURA"/>
    <property type="match status" value="1"/>
</dbReference>
<evidence type="ECO:0000313" key="11">
    <source>
        <dbReference type="EMBL" id="SHG31625.1"/>
    </source>
</evidence>
<evidence type="ECO:0000313" key="12">
    <source>
        <dbReference type="Proteomes" id="UP000184211"/>
    </source>
</evidence>
<keyword evidence="3" id="KW-0574">Periplasm</keyword>
<keyword evidence="5" id="KW-0143">Chaperone</keyword>
<proteinExistence type="predicted"/>
<dbReference type="InterPro" id="IPR015391">
    <property type="entry name" value="SurA_N"/>
</dbReference>
<dbReference type="Gene3D" id="3.10.50.40">
    <property type="match status" value="1"/>
</dbReference>
<dbReference type="InterPro" id="IPR046357">
    <property type="entry name" value="PPIase_dom_sf"/>
</dbReference>
<organism evidence="11 12">
    <name type="scientific">Cognatishimia maritima</name>
    <dbReference type="NCBI Taxonomy" id="870908"/>
    <lineage>
        <taxon>Bacteria</taxon>
        <taxon>Pseudomonadati</taxon>
        <taxon>Pseudomonadota</taxon>
        <taxon>Alphaproteobacteria</taxon>
        <taxon>Rhodobacterales</taxon>
        <taxon>Paracoccaceae</taxon>
        <taxon>Cognatishimia</taxon>
    </lineage>
</organism>
<dbReference type="PROSITE" id="PS50198">
    <property type="entry name" value="PPIC_PPIASE_2"/>
    <property type="match status" value="1"/>
</dbReference>
<evidence type="ECO:0000256" key="1">
    <source>
        <dbReference type="ARBA" id="ARBA00018370"/>
    </source>
</evidence>
<reference evidence="12" key="1">
    <citation type="submission" date="2016-11" db="EMBL/GenBank/DDBJ databases">
        <authorList>
            <person name="Varghese N."/>
            <person name="Submissions S."/>
        </authorList>
    </citation>
    <scope>NUCLEOTIDE SEQUENCE [LARGE SCALE GENOMIC DNA]</scope>
    <source>
        <strain evidence="12">DSM 28223</strain>
    </source>
</reference>
<dbReference type="PANTHER" id="PTHR47637:SF1">
    <property type="entry name" value="CHAPERONE SURA"/>
    <property type="match status" value="1"/>
</dbReference>
<dbReference type="SUPFAM" id="SSF54534">
    <property type="entry name" value="FKBP-like"/>
    <property type="match status" value="1"/>
</dbReference>
<dbReference type="RefSeq" id="WP_072789803.1">
    <property type="nucleotide sequence ID" value="NZ_FQWM01000001.1"/>
</dbReference>
<dbReference type="EMBL" id="FQWM01000001">
    <property type="protein sequence ID" value="SHG31625.1"/>
    <property type="molecule type" value="Genomic_DNA"/>
</dbReference>